<dbReference type="RefSeq" id="XP_026059673.1">
    <property type="nucleotide sequence ID" value="XM_026203888.1"/>
</dbReference>
<gene>
    <name evidence="4" type="primary">LOC113044179</name>
</gene>
<feature type="compositionally biased region" description="Polar residues" evidence="1">
    <location>
        <begin position="33"/>
        <end position="57"/>
    </location>
</feature>
<dbReference type="InterPro" id="IPR040564">
    <property type="entry name" value="CxC3-like"/>
</dbReference>
<dbReference type="Proteomes" id="UP000515129">
    <property type="component" value="Chromosome 26"/>
</dbReference>
<dbReference type="GeneID" id="113044179"/>
<evidence type="ECO:0000313" key="3">
    <source>
        <dbReference type="Proteomes" id="UP000515129"/>
    </source>
</evidence>
<dbReference type="PANTHER" id="PTHR33104">
    <property type="entry name" value="SI:DKEY-29D5.2"/>
    <property type="match status" value="1"/>
</dbReference>
<dbReference type="PANTHER" id="PTHR33104:SF2">
    <property type="entry name" value="CXC3 LIKE CYSTEINE CLUSTER DOMAIN-CONTAINING PROTEIN"/>
    <property type="match status" value="1"/>
</dbReference>
<dbReference type="AlphaFoldDB" id="A0A6P6JIZ4"/>
<feature type="region of interest" description="Disordered" evidence="1">
    <location>
        <begin position="33"/>
        <end position="104"/>
    </location>
</feature>
<dbReference type="Pfam" id="PF18758">
    <property type="entry name" value="KDZ"/>
    <property type="match status" value="1"/>
</dbReference>
<feature type="compositionally biased region" description="Basic and acidic residues" evidence="1">
    <location>
        <begin position="58"/>
        <end position="68"/>
    </location>
</feature>
<protein>
    <submittedName>
        <fullName evidence="4">Uncharacterized protein LOC113044179</fullName>
    </submittedName>
</protein>
<reference evidence="4" key="1">
    <citation type="submission" date="2025-08" db="UniProtKB">
        <authorList>
            <consortium name="RefSeq"/>
        </authorList>
    </citation>
    <scope>IDENTIFICATION</scope>
    <source>
        <strain evidence="4">Wakin</strain>
        <tissue evidence="4">Muscle</tissue>
    </source>
</reference>
<keyword evidence="3" id="KW-1185">Reference proteome</keyword>
<evidence type="ECO:0000256" key="1">
    <source>
        <dbReference type="SAM" id="MobiDB-lite"/>
    </source>
</evidence>
<feature type="domain" description="CxC3 like cysteine cluster" evidence="2">
    <location>
        <begin position="244"/>
        <end position="344"/>
    </location>
</feature>
<dbReference type="OrthoDB" id="8941469at2759"/>
<name>A0A6P6JIZ4_CARAU</name>
<organism evidence="3 4">
    <name type="scientific">Carassius auratus</name>
    <name type="common">Goldfish</name>
    <dbReference type="NCBI Taxonomy" id="7957"/>
    <lineage>
        <taxon>Eukaryota</taxon>
        <taxon>Metazoa</taxon>
        <taxon>Chordata</taxon>
        <taxon>Craniata</taxon>
        <taxon>Vertebrata</taxon>
        <taxon>Euteleostomi</taxon>
        <taxon>Actinopterygii</taxon>
        <taxon>Neopterygii</taxon>
        <taxon>Teleostei</taxon>
        <taxon>Ostariophysi</taxon>
        <taxon>Cypriniformes</taxon>
        <taxon>Cyprinidae</taxon>
        <taxon>Cyprininae</taxon>
        <taxon>Carassius</taxon>
    </lineage>
</organism>
<dbReference type="CDD" id="cd19757">
    <property type="entry name" value="Bbox1"/>
    <property type="match status" value="1"/>
</dbReference>
<sequence length="878" mass="99792">MSDHEMDCLLNEMSDLVDQAEHQAHLQQLISMHQEAEPSTSQPSTRNPSTSQPSNSKQDVRWIKRDSDGNIIYSRPRSSRKQAGPSHSQSRKTGVSHIRAPETSAEMTSDFLSITAESFLQELKSSLFEDIHEDETALQASTDWLTRKSLISGWWEKERPRLVNTMVARQHVAKRICQHCGNGPAVIRCCDCRPHPFLCGQCDVRVHRGHVFHNRDSMTHAFFNPLPPTTCVVERVLTQCERLVPLEMPETICGCQRVSSSVIAGQSIVVVTMNGRYDLRLPQIRCKACEATWSPAVDDLIRNDYWPATSHYSTVYATDVLFSFEELKMAAPGISSQAFLRMLDQRTVRFGRNGNITADSFRKSFLEWEAVRFEVDKLCQEDHFNCPACSPDMLAVSVDGNRKHYRFKSAARSEEKAIFDGVFIANDDDVTRFVDYVHTSTSHVSGRGVCGGQWSAARETSQKSSGKTDEEGLELAVCRHGVLLRALNMFRGEIFAYPLYLQKQMACKPVTFFAMDVACKYWPYLQRVTEKCPELQDLLNMRPFLSVFHAKAHDFKCEVKWSGAYQEGAGSTLGEEVEQCNAFLSRIAVTTKHMSKAGRIDMLTIMAMRWNQQKFDNLASTLARRYRKATIALQCQLHNLEAMKTEMDISDNQLERWIIDINEWAEATTSPNDADVAAVASRIEELVASVKRKSQRLYKDSDGCKGRARIRRKIREEKKILNSVVEKYNTLVPNAEKLTLDTILCDEIVWPWQLTHGDSVDLRTKRKAFDIVMAVRRLEEEKRILIAEMNKHWKSLCSRADTLKQMSSQLANVTSGETWGLLQDGIRGLKSLTLKNKQASNSLAKHAKTFYVQVLTETEINFDSHSEEYDTSSDSEQD</sequence>
<evidence type="ECO:0000313" key="4">
    <source>
        <dbReference type="RefSeq" id="XP_026059673.1"/>
    </source>
</evidence>
<dbReference type="Pfam" id="PF18804">
    <property type="entry name" value="CxC3"/>
    <property type="match status" value="1"/>
</dbReference>
<accession>A0A6P6JIZ4</accession>
<proteinExistence type="predicted"/>
<evidence type="ECO:0000259" key="2">
    <source>
        <dbReference type="Pfam" id="PF18804"/>
    </source>
</evidence>
<dbReference type="InterPro" id="IPR040521">
    <property type="entry name" value="KDZ"/>
</dbReference>
<dbReference type="KEGG" id="caua:113044179"/>